<dbReference type="PROSITE" id="PS50850">
    <property type="entry name" value="MFS"/>
    <property type="match status" value="1"/>
</dbReference>
<accession>A0A6F9DTA2</accession>
<dbReference type="GO" id="GO:0046323">
    <property type="term" value="P:D-glucose import"/>
    <property type="evidence" value="ECO:0007669"/>
    <property type="project" value="TreeGrafter"/>
</dbReference>
<comment type="catalytic activity">
    <reaction evidence="1">
        <text>D-fructose(out) = D-fructose(in)</text>
        <dbReference type="Rhea" id="RHEA:60372"/>
        <dbReference type="ChEBI" id="CHEBI:37721"/>
    </reaction>
</comment>
<evidence type="ECO:0000256" key="6">
    <source>
        <dbReference type="ARBA" id="ARBA00022448"/>
    </source>
</evidence>
<dbReference type="InterPro" id="IPR005828">
    <property type="entry name" value="MFS_sugar_transport-like"/>
</dbReference>
<evidence type="ECO:0000256" key="10">
    <source>
        <dbReference type="ARBA" id="ARBA00022989"/>
    </source>
</evidence>
<evidence type="ECO:0000256" key="1">
    <source>
        <dbReference type="ARBA" id="ARBA00000590"/>
    </source>
</evidence>
<dbReference type="GO" id="GO:0070837">
    <property type="term" value="P:dehydroascorbic acid transport"/>
    <property type="evidence" value="ECO:0007669"/>
    <property type="project" value="TreeGrafter"/>
</dbReference>
<keyword evidence="9 15" id="KW-0812">Transmembrane</keyword>
<keyword evidence="6 14" id="KW-0813">Transport</keyword>
<evidence type="ECO:0000256" key="5">
    <source>
        <dbReference type="ARBA" id="ARBA00015973"/>
    </source>
</evidence>
<feature type="transmembrane region" description="Helical" evidence="15">
    <location>
        <begin position="21"/>
        <end position="40"/>
    </location>
</feature>
<dbReference type="InterPro" id="IPR003663">
    <property type="entry name" value="Sugar/inositol_transpt"/>
</dbReference>
<keyword evidence="10 15" id="KW-1133">Transmembrane helix</keyword>
<evidence type="ECO:0000256" key="2">
    <source>
        <dbReference type="ARBA" id="ARBA00004135"/>
    </source>
</evidence>
<dbReference type="FunFam" id="1.20.1250.20:FF:001511">
    <property type="entry name" value="Solute carrier family 2, facilitated glucose transporter member 5"/>
    <property type="match status" value="1"/>
</dbReference>
<dbReference type="EMBL" id="LR790344">
    <property type="protein sequence ID" value="CAB3266206.1"/>
    <property type="molecule type" value="mRNA"/>
</dbReference>
<name>A0A6F9DTA2_9ASCI</name>
<comment type="similarity">
    <text evidence="4">Belongs to the major facilitator superfamily. Sugar transporter (TC 2.A.1.1) family. Glucose transporter subfamily.</text>
</comment>
<dbReference type="PRINTS" id="PR00171">
    <property type="entry name" value="SUGRTRNSPORT"/>
</dbReference>
<feature type="transmembrane region" description="Helical" evidence="15">
    <location>
        <begin position="372"/>
        <end position="396"/>
    </location>
</feature>
<feature type="transmembrane region" description="Helical" evidence="15">
    <location>
        <begin position="314"/>
        <end position="339"/>
    </location>
</feature>
<evidence type="ECO:0000256" key="7">
    <source>
        <dbReference type="ARBA" id="ARBA00022475"/>
    </source>
</evidence>
<dbReference type="GO" id="GO:1990539">
    <property type="term" value="P:fructose import across plasma membrane"/>
    <property type="evidence" value="ECO:0007669"/>
    <property type="project" value="UniProtKB-ARBA"/>
</dbReference>
<feature type="transmembrane region" description="Helical" evidence="15">
    <location>
        <begin position="75"/>
        <end position="97"/>
    </location>
</feature>
<evidence type="ECO:0000256" key="12">
    <source>
        <dbReference type="ARBA" id="ARBA00029961"/>
    </source>
</evidence>
<evidence type="ECO:0000256" key="11">
    <source>
        <dbReference type="ARBA" id="ARBA00023136"/>
    </source>
</evidence>
<feature type="transmembrane region" description="Helical" evidence="15">
    <location>
        <begin position="168"/>
        <end position="186"/>
    </location>
</feature>
<evidence type="ECO:0000256" key="3">
    <source>
        <dbReference type="ARBA" id="ARBA00004651"/>
    </source>
</evidence>
<feature type="transmembrane region" description="Helical" evidence="15">
    <location>
        <begin position="346"/>
        <end position="366"/>
    </location>
</feature>
<evidence type="ECO:0000256" key="9">
    <source>
        <dbReference type="ARBA" id="ARBA00022692"/>
    </source>
</evidence>
<dbReference type="GO" id="GO:0055056">
    <property type="term" value="F:D-glucose transmembrane transporter activity"/>
    <property type="evidence" value="ECO:0007669"/>
    <property type="project" value="TreeGrafter"/>
</dbReference>
<evidence type="ECO:0000256" key="13">
    <source>
        <dbReference type="ARBA" id="ARBA00031099"/>
    </source>
</evidence>
<feature type="transmembrane region" description="Helical" evidence="15">
    <location>
        <begin position="408"/>
        <end position="429"/>
    </location>
</feature>
<feature type="transmembrane region" description="Helical" evidence="15">
    <location>
        <begin position="435"/>
        <end position="456"/>
    </location>
</feature>
<dbReference type="Gene3D" id="1.20.1250.20">
    <property type="entry name" value="MFS general substrate transporter like domains"/>
    <property type="match status" value="1"/>
</dbReference>
<dbReference type="GO" id="GO:0005353">
    <property type="term" value="F:fructose transmembrane transporter activity"/>
    <property type="evidence" value="ECO:0007669"/>
    <property type="project" value="UniProtKB-ARBA"/>
</dbReference>
<sequence length="480" mass="52567">MNSELEPIILDSKPRSQKITGNVIFAASVAVIGSSFQFGYNTGVINAPELIIEQFYNQTYLIRYHKYISATNLKVLWALTVSIFAVGGMFGSFLAGYMANYFGRRKSLLINNLFAIVGVLLMTTSKLAGSYEMIILGRFVIGINCGLNTGLAPLYLTEIAPIEYRGMFGTLNQMGVVTALLLSQILGLPQVLGNSVLWPILFAVPALFGFYQVFGLKFCVDSPSYLFGKGMHENGIEALVWLRGTGDIEEDIQNIRSEQSNNSETFGFVQLIKNRCLFQPLIVAIVMQCSQQLSGINAVFYYSTSIFVAAGVPVVMSTYITVGMGVANVVMTTISVSLIEKVGRRTLHLIGLGGMFFCAVGLVFSLTLGIQWVSAVAVILFVIFFQTGPGSIPWFITAELFDEAARPTAISIAGLVNWTGNFIVGIAYPPLALAIHGYTFIIFAILLFIFFVFTYFKVPETKGKTIHEISLYFDPSAVKS</sequence>
<feature type="domain" description="Major facilitator superfamily (MFS) profile" evidence="16">
    <location>
        <begin position="27"/>
        <end position="462"/>
    </location>
</feature>
<dbReference type="InterPro" id="IPR005829">
    <property type="entry name" value="Sugar_transporter_CS"/>
</dbReference>
<evidence type="ECO:0000313" key="17">
    <source>
        <dbReference type="EMBL" id="CAB3266206.1"/>
    </source>
</evidence>
<gene>
    <name evidence="17" type="primary">Slc2a1-004</name>
</gene>
<dbReference type="InterPro" id="IPR036259">
    <property type="entry name" value="MFS_trans_sf"/>
</dbReference>
<dbReference type="SUPFAM" id="SSF103473">
    <property type="entry name" value="MFS general substrate transporter"/>
    <property type="match status" value="1"/>
</dbReference>
<dbReference type="InterPro" id="IPR020846">
    <property type="entry name" value="MFS_dom"/>
</dbReference>
<organism evidence="17">
    <name type="scientific">Phallusia mammillata</name>
    <dbReference type="NCBI Taxonomy" id="59560"/>
    <lineage>
        <taxon>Eukaryota</taxon>
        <taxon>Metazoa</taxon>
        <taxon>Chordata</taxon>
        <taxon>Tunicata</taxon>
        <taxon>Ascidiacea</taxon>
        <taxon>Phlebobranchia</taxon>
        <taxon>Ascidiidae</taxon>
        <taxon>Phallusia</taxon>
    </lineage>
</organism>
<evidence type="ECO:0000256" key="4">
    <source>
        <dbReference type="ARBA" id="ARBA00007004"/>
    </source>
</evidence>
<feature type="transmembrane region" description="Helical" evidence="15">
    <location>
        <begin position="198"/>
        <end position="220"/>
    </location>
</feature>
<evidence type="ECO:0000256" key="8">
    <source>
        <dbReference type="ARBA" id="ARBA00022597"/>
    </source>
</evidence>
<comment type="subcellular location">
    <subcellularLocation>
        <location evidence="2">Cell membrane</location>
        <location evidence="2">Sarcolemma</location>
    </subcellularLocation>
    <subcellularLocation>
        <location evidence="3">Cell membrane</location>
        <topology evidence="3">Multi-pass membrane protein</topology>
    </subcellularLocation>
</comment>
<keyword evidence="11 15" id="KW-0472">Membrane</keyword>
<evidence type="ECO:0000256" key="14">
    <source>
        <dbReference type="RuleBase" id="RU003346"/>
    </source>
</evidence>
<keyword evidence="7" id="KW-1003">Cell membrane</keyword>
<proteinExistence type="evidence at transcript level"/>
<feature type="transmembrane region" description="Helical" evidence="15">
    <location>
        <begin position="109"/>
        <end position="129"/>
    </location>
</feature>
<keyword evidence="8 17" id="KW-0762">Sugar transport</keyword>
<dbReference type="PANTHER" id="PTHR23503">
    <property type="entry name" value="SOLUTE CARRIER FAMILY 2"/>
    <property type="match status" value="1"/>
</dbReference>
<feature type="transmembrane region" description="Helical" evidence="15">
    <location>
        <begin position="135"/>
        <end position="156"/>
    </location>
</feature>
<protein>
    <recommendedName>
        <fullName evidence="5">Solute carrier family 2, facilitated glucose transporter member 5</fullName>
    </recommendedName>
    <alternativeName>
        <fullName evidence="13">Fructose transporter</fullName>
    </alternativeName>
    <alternativeName>
        <fullName evidence="12">Glucose transporter type 5, small intestine</fullName>
    </alternativeName>
</protein>
<dbReference type="PROSITE" id="PS00217">
    <property type="entry name" value="SUGAR_TRANSPORT_2"/>
    <property type="match status" value="1"/>
</dbReference>
<reference evidence="17" key="1">
    <citation type="submission" date="2020-04" db="EMBL/GenBank/DDBJ databases">
        <authorList>
            <person name="Neveu A P."/>
        </authorList>
    </citation>
    <scope>NUCLEOTIDE SEQUENCE</scope>
    <source>
        <tissue evidence="17">Whole embryo</tissue>
    </source>
</reference>
<dbReference type="NCBIfam" id="TIGR00879">
    <property type="entry name" value="SP"/>
    <property type="match status" value="1"/>
</dbReference>
<dbReference type="InterPro" id="IPR045263">
    <property type="entry name" value="GLUT"/>
</dbReference>
<dbReference type="PANTHER" id="PTHR23503:SF8">
    <property type="entry name" value="FACILITATED GLUCOSE TRANSPORTER PROTEIN 1"/>
    <property type="match status" value="1"/>
</dbReference>
<dbReference type="Pfam" id="PF00083">
    <property type="entry name" value="Sugar_tr"/>
    <property type="match status" value="1"/>
</dbReference>
<evidence type="ECO:0000256" key="15">
    <source>
        <dbReference type="SAM" id="Phobius"/>
    </source>
</evidence>
<evidence type="ECO:0000259" key="16">
    <source>
        <dbReference type="PROSITE" id="PS50850"/>
    </source>
</evidence>
<dbReference type="AlphaFoldDB" id="A0A6F9DTA2"/>
<dbReference type="GO" id="GO:0042383">
    <property type="term" value="C:sarcolemma"/>
    <property type="evidence" value="ECO:0007669"/>
    <property type="project" value="UniProtKB-SubCell"/>
</dbReference>